<comment type="caution">
    <text evidence="5">The sequence shown here is derived from an EMBL/GenBank/DDBJ whole genome shotgun (WGS) entry which is preliminary data.</text>
</comment>
<reference evidence="5" key="1">
    <citation type="submission" date="2020-06" db="EMBL/GenBank/DDBJ databases">
        <authorList>
            <person name="Li T."/>
            <person name="Hu X."/>
            <person name="Zhang T."/>
            <person name="Song X."/>
            <person name="Zhang H."/>
            <person name="Dai N."/>
            <person name="Sheng W."/>
            <person name="Hou X."/>
            <person name="Wei L."/>
        </authorList>
    </citation>
    <scope>NUCLEOTIDE SEQUENCE</scope>
    <source>
        <strain evidence="5">G01</strain>
        <tissue evidence="5">Leaf</tissue>
    </source>
</reference>
<dbReference type="PROSITE" id="PS00375">
    <property type="entry name" value="UDPGT"/>
    <property type="match status" value="1"/>
</dbReference>
<dbReference type="EC" id="2.4.1.-" evidence="4"/>
<gene>
    <name evidence="5" type="ORF">Sangu_3030700</name>
</gene>
<comment type="similarity">
    <text evidence="1 3">Belongs to the UDP-glycosyltransferase family.</text>
</comment>
<evidence type="ECO:0000256" key="3">
    <source>
        <dbReference type="RuleBase" id="RU003718"/>
    </source>
</evidence>
<dbReference type="SUPFAM" id="SSF53756">
    <property type="entry name" value="UDP-Glycosyltransferase/glycogen phosphorylase"/>
    <property type="match status" value="1"/>
</dbReference>
<dbReference type="Gene3D" id="3.40.50.2000">
    <property type="entry name" value="Glycogen Phosphorylase B"/>
    <property type="match status" value="3"/>
</dbReference>
<name>A0AAW2KMR5_9LAMI</name>
<dbReference type="PANTHER" id="PTHR48048">
    <property type="entry name" value="GLYCOSYLTRANSFERASE"/>
    <property type="match status" value="1"/>
</dbReference>
<dbReference type="InterPro" id="IPR035595">
    <property type="entry name" value="UDP_glycos_trans_CS"/>
</dbReference>
<dbReference type="FunFam" id="3.40.50.2000:FF:000056">
    <property type="entry name" value="Glycosyltransferase"/>
    <property type="match status" value="1"/>
</dbReference>
<sequence>MSGKTKAELVFIPSPGRGHLLATVQMAKLLIDRDERLSITVLVIKPSYDLNSSLNSYSPESNSRIRFIEITTVNSLPMSDFGPNCGLAGFVIDMSCIAMIDVANEFEVPTYMFFTSGASTLGLMFHFQGLRDYQNQDVAVYENSSEELSIPSYKLPVPAKLLPALMFHKEDGSMMLLDYTKRFRETKGIVVNTFMELESHAMKSLSEDDNIPQFTRGCFDDKNQVNEIAVALEHSGHRFIWSLRKPGNEHKFQTPGEYDNLEEVLPEGFLERNAGIGKVIGWAPQIAILSHHAVGGFVSHCGWNSTLESMWCGVPMAVWPMLAEQQMNAFQLVKDLGVAVEIKMDYQRNMMGGSNMIVKAEEIENGIRRLMQPQSEIRVNVEAMKLKSRMALVENGSSLDFVGRFIQNNISLDIQAE</sequence>
<organism evidence="5">
    <name type="scientific">Sesamum angustifolium</name>
    <dbReference type="NCBI Taxonomy" id="2727405"/>
    <lineage>
        <taxon>Eukaryota</taxon>
        <taxon>Viridiplantae</taxon>
        <taxon>Streptophyta</taxon>
        <taxon>Embryophyta</taxon>
        <taxon>Tracheophyta</taxon>
        <taxon>Spermatophyta</taxon>
        <taxon>Magnoliopsida</taxon>
        <taxon>eudicotyledons</taxon>
        <taxon>Gunneridae</taxon>
        <taxon>Pentapetalae</taxon>
        <taxon>asterids</taxon>
        <taxon>lamiids</taxon>
        <taxon>Lamiales</taxon>
        <taxon>Pedaliaceae</taxon>
        <taxon>Sesamum</taxon>
    </lineage>
</organism>
<dbReference type="EMBL" id="JACGWK010000111">
    <property type="protein sequence ID" value="KAL0307447.1"/>
    <property type="molecule type" value="Genomic_DNA"/>
</dbReference>
<evidence type="ECO:0000256" key="2">
    <source>
        <dbReference type="ARBA" id="ARBA00022679"/>
    </source>
</evidence>
<dbReference type="CDD" id="cd03784">
    <property type="entry name" value="GT1_Gtf-like"/>
    <property type="match status" value="1"/>
</dbReference>
<evidence type="ECO:0000313" key="5">
    <source>
        <dbReference type="EMBL" id="KAL0307447.1"/>
    </source>
</evidence>
<dbReference type="Pfam" id="PF00201">
    <property type="entry name" value="UDPGT"/>
    <property type="match status" value="1"/>
</dbReference>
<evidence type="ECO:0000256" key="4">
    <source>
        <dbReference type="RuleBase" id="RU362057"/>
    </source>
</evidence>
<reference evidence="5" key="2">
    <citation type="journal article" date="2024" name="Plant">
        <title>Genomic evolution and insights into agronomic trait innovations of Sesamum species.</title>
        <authorList>
            <person name="Miao H."/>
            <person name="Wang L."/>
            <person name="Qu L."/>
            <person name="Liu H."/>
            <person name="Sun Y."/>
            <person name="Le M."/>
            <person name="Wang Q."/>
            <person name="Wei S."/>
            <person name="Zheng Y."/>
            <person name="Lin W."/>
            <person name="Duan Y."/>
            <person name="Cao H."/>
            <person name="Xiong S."/>
            <person name="Wang X."/>
            <person name="Wei L."/>
            <person name="Li C."/>
            <person name="Ma Q."/>
            <person name="Ju M."/>
            <person name="Zhao R."/>
            <person name="Li G."/>
            <person name="Mu C."/>
            <person name="Tian Q."/>
            <person name="Mei H."/>
            <person name="Zhang T."/>
            <person name="Gao T."/>
            <person name="Zhang H."/>
        </authorList>
    </citation>
    <scope>NUCLEOTIDE SEQUENCE</scope>
    <source>
        <strain evidence="5">G01</strain>
    </source>
</reference>
<dbReference type="AlphaFoldDB" id="A0AAW2KMR5"/>
<dbReference type="InterPro" id="IPR002213">
    <property type="entry name" value="UDP_glucos_trans"/>
</dbReference>
<dbReference type="GO" id="GO:0035251">
    <property type="term" value="F:UDP-glucosyltransferase activity"/>
    <property type="evidence" value="ECO:0007669"/>
    <property type="project" value="InterPro"/>
</dbReference>
<proteinExistence type="inferred from homology"/>
<evidence type="ECO:0000256" key="1">
    <source>
        <dbReference type="ARBA" id="ARBA00009995"/>
    </source>
</evidence>
<keyword evidence="3" id="KW-0328">Glycosyltransferase</keyword>
<accession>A0AAW2KMR5</accession>
<protein>
    <recommendedName>
        <fullName evidence="4">Glycosyltransferase</fullName>
        <ecNumber evidence="4">2.4.1.-</ecNumber>
    </recommendedName>
</protein>
<dbReference type="InterPro" id="IPR050481">
    <property type="entry name" value="UDP-glycosyltransf_plant"/>
</dbReference>
<keyword evidence="2 3" id="KW-0808">Transferase</keyword>
<dbReference type="PANTHER" id="PTHR48048:SF88">
    <property type="entry name" value="GLYCOSYLTRANSFERASE"/>
    <property type="match status" value="1"/>
</dbReference>